<reference evidence="3" key="1">
    <citation type="submission" date="2015-02" db="EMBL/GenBank/DDBJ databases">
        <title>Pyrococcus kukulkanii sp. nov., a novel hyperthermophilic archaeon isolated from a deep-sea hydrothermal vent at the Guaymas Basin.</title>
        <authorList>
            <person name="Oger P.M."/>
            <person name="Callac N."/>
            <person name="Jebbar M."/>
            <person name="Godfroy A."/>
        </authorList>
    </citation>
    <scope>NUCLEOTIDE SEQUENCE [LARGE SCALE GENOMIC DNA]</scope>
    <source>
        <strain evidence="3">NCB100</strain>
    </source>
</reference>
<dbReference type="InterPro" id="IPR036390">
    <property type="entry name" value="WH_DNA-bd_sf"/>
</dbReference>
<dbReference type="InterPro" id="IPR036388">
    <property type="entry name" value="WH-like_DNA-bd_sf"/>
</dbReference>
<proteinExistence type="predicted"/>
<dbReference type="Proteomes" id="UP001571980">
    <property type="component" value="Unassembled WGS sequence"/>
</dbReference>
<dbReference type="EMBL" id="JARRIG010000002">
    <property type="protein sequence ID" value="MFA4803869.1"/>
    <property type="molecule type" value="Genomic_DNA"/>
</dbReference>
<dbReference type="Proteomes" id="UP000070587">
    <property type="component" value="Chromosome"/>
</dbReference>
<gene>
    <name evidence="2" type="ORF">P8X34_03785</name>
    <name evidence="1" type="ORF">TQ32_01145</name>
</gene>
<dbReference type="PATRIC" id="fig|1609559.3.peg.241"/>
<dbReference type="GeneID" id="28490395"/>
<dbReference type="PANTHER" id="PTHR43413:SF4">
    <property type="entry name" value="HTH-TYPE TRANSCRIPTIONAL REGULATOR LYSM"/>
    <property type="match status" value="1"/>
</dbReference>
<dbReference type="OrthoDB" id="14434at2157"/>
<accession>A0A127B7V5</accession>
<dbReference type="RefSeq" id="WP_068320220.1">
    <property type="nucleotide sequence ID" value="NZ_CP010835.1"/>
</dbReference>
<evidence type="ECO:0000313" key="1">
    <source>
        <dbReference type="EMBL" id="AMM53257.1"/>
    </source>
</evidence>
<sequence>MAPIDQTELEWLLDILNKYPRESLRKISKKEGIEYYRLKRTYDKYYGKYVFVSAVYNIVKLGLKSYVAFLSVPKVELSSRALELLKNPFVAHITPIFGFKNGIQAILHIPVEQEKYIPEMLSKYSSDFEFYEVWSRERKEKVKFGKWNYSYEYAVLMDILKVDARTPMKELEILLGKKRPTIKFMINKLIKDGVIVGFYAYAEHLEPVYDRSFIGIAGDIDINEFLEKFRDIEIKVGVLKPKGYYLEWFFSSKDDMGSKILEFSPYVEKLAIGYLDMFRDLNNEHLKTRFSRMVRKDGKGYRSILEF</sequence>
<protein>
    <submittedName>
        <fullName evidence="1 2">Transcriptional regulator</fullName>
    </submittedName>
</protein>
<dbReference type="AlphaFoldDB" id="A0A127B7V5"/>
<dbReference type="EMBL" id="CP010835">
    <property type="protein sequence ID" value="AMM53257.1"/>
    <property type="molecule type" value="Genomic_DNA"/>
</dbReference>
<reference evidence="1 3" key="2">
    <citation type="journal article" date="2016" name="Int. J. Syst. Evol. Microbiol.">
        <title>Pyrococcus kukulkanii sp. nov., a hyperthermophilic, piezophilic archaeon isolated from a deep-sea hydrothermal vent.</title>
        <authorList>
            <person name="Callac N."/>
            <person name="Oger P."/>
            <person name="Lesongeur F."/>
            <person name="Rattray J.E."/>
            <person name="Vannier P."/>
            <person name="Michoud G."/>
            <person name="Beauverger M."/>
            <person name="Gayet N."/>
            <person name="Rouxel O."/>
            <person name="Jebbar M."/>
            <person name="Godfroy A."/>
        </authorList>
    </citation>
    <scope>NUCLEOTIDE SEQUENCE [LARGE SCALE GENOMIC DNA]</scope>
    <source>
        <strain evidence="1 3">NCB100</strain>
    </source>
</reference>
<keyword evidence="4" id="KW-1185">Reference proteome</keyword>
<evidence type="ECO:0000313" key="2">
    <source>
        <dbReference type="EMBL" id="MFA4803869.1"/>
    </source>
</evidence>
<dbReference type="PANTHER" id="PTHR43413">
    <property type="entry name" value="TRANSCRIPTIONAL REGULATOR, ASNC FAMILY"/>
    <property type="match status" value="1"/>
</dbReference>
<dbReference type="Gene3D" id="1.10.10.10">
    <property type="entry name" value="Winged helix-like DNA-binding domain superfamily/Winged helix DNA-binding domain"/>
    <property type="match status" value="1"/>
</dbReference>
<evidence type="ECO:0000313" key="4">
    <source>
        <dbReference type="Proteomes" id="UP001571980"/>
    </source>
</evidence>
<evidence type="ECO:0000313" key="3">
    <source>
        <dbReference type="Proteomes" id="UP000070587"/>
    </source>
</evidence>
<dbReference type="KEGG" id="pyc:TQ32_01145"/>
<dbReference type="STRING" id="1609559.TQ32_01145"/>
<name>A0A127B7V5_9EURY</name>
<dbReference type="SUPFAM" id="SSF46785">
    <property type="entry name" value="Winged helix' DNA-binding domain"/>
    <property type="match status" value="1"/>
</dbReference>
<reference evidence="2 4" key="3">
    <citation type="submission" date="2023-03" db="EMBL/GenBank/DDBJ databases">
        <title>Speciation in Pyrococcus: adaptation to high temperature as a mechanism.</title>
        <authorList>
            <person name="Gu J."/>
        </authorList>
    </citation>
    <scope>NUCLEOTIDE SEQUENCE [LARGE SCALE GENOMIC DNA]</scope>
    <source>
        <strain evidence="2 4">LMOA34</strain>
    </source>
</reference>
<organism evidence="1 3">
    <name type="scientific">Pyrococcus kukulkanii</name>
    <dbReference type="NCBI Taxonomy" id="1609559"/>
    <lineage>
        <taxon>Archaea</taxon>
        <taxon>Methanobacteriati</taxon>
        <taxon>Methanobacteriota</taxon>
        <taxon>Thermococci</taxon>
        <taxon>Thermococcales</taxon>
        <taxon>Thermococcaceae</taxon>
        <taxon>Pyrococcus</taxon>
    </lineage>
</organism>
<dbReference type="InterPro" id="IPR050684">
    <property type="entry name" value="HTH-Siroheme_Decarb"/>
</dbReference>